<proteinExistence type="predicted"/>
<dbReference type="AlphaFoldDB" id="A0A2T2NSD8"/>
<accession>A0A2T2NSD8</accession>
<reference evidence="1 2" key="1">
    <citation type="journal article" date="2018" name="Front. Microbiol.">
        <title>Genome-Wide Analysis of Corynespora cassiicola Leaf Fall Disease Putative Effectors.</title>
        <authorList>
            <person name="Lopez D."/>
            <person name="Ribeiro S."/>
            <person name="Label P."/>
            <person name="Fumanal B."/>
            <person name="Venisse J.S."/>
            <person name="Kohler A."/>
            <person name="de Oliveira R.R."/>
            <person name="Labutti K."/>
            <person name="Lipzen A."/>
            <person name="Lail K."/>
            <person name="Bauer D."/>
            <person name="Ohm R.A."/>
            <person name="Barry K.W."/>
            <person name="Spatafora J."/>
            <person name="Grigoriev I.V."/>
            <person name="Martin F.M."/>
            <person name="Pujade-Renaud V."/>
        </authorList>
    </citation>
    <scope>NUCLEOTIDE SEQUENCE [LARGE SCALE GENOMIC DNA]</scope>
    <source>
        <strain evidence="1 2">Philippines</strain>
    </source>
</reference>
<dbReference type="EMBL" id="KZ678134">
    <property type="protein sequence ID" value="PSN68347.1"/>
    <property type="molecule type" value="Genomic_DNA"/>
</dbReference>
<protein>
    <submittedName>
        <fullName evidence="1">Uncharacterized protein</fullName>
    </submittedName>
</protein>
<sequence>MERFWEGRNDGVVRSLGTAGFLVLAFWRLCRGCEGVAWQERGGTRTDIWPCVHADIKQMTKPDISDDPLYHNHYYSSC</sequence>
<name>A0A2T2NSD8_CORCC</name>
<dbReference type="Proteomes" id="UP000240883">
    <property type="component" value="Unassembled WGS sequence"/>
</dbReference>
<evidence type="ECO:0000313" key="1">
    <source>
        <dbReference type="EMBL" id="PSN68347.1"/>
    </source>
</evidence>
<keyword evidence="2" id="KW-1185">Reference proteome</keyword>
<organism evidence="1 2">
    <name type="scientific">Corynespora cassiicola Philippines</name>
    <dbReference type="NCBI Taxonomy" id="1448308"/>
    <lineage>
        <taxon>Eukaryota</taxon>
        <taxon>Fungi</taxon>
        <taxon>Dikarya</taxon>
        <taxon>Ascomycota</taxon>
        <taxon>Pezizomycotina</taxon>
        <taxon>Dothideomycetes</taxon>
        <taxon>Pleosporomycetidae</taxon>
        <taxon>Pleosporales</taxon>
        <taxon>Corynesporascaceae</taxon>
        <taxon>Corynespora</taxon>
    </lineage>
</organism>
<gene>
    <name evidence="1" type="ORF">BS50DRAFT_361772</name>
</gene>
<evidence type="ECO:0000313" key="2">
    <source>
        <dbReference type="Proteomes" id="UP000240883"/>
    </source>
</evidence>